<feature type="compositionally biased region" description="Polar residues" evidence="1">
    <location>
        <begin position="46"/>
        <end position="62"/>
    </location>
</feature>
<evidence type="ECO:0000313" key="3">
    <source>
        <dbReference type="Proteomes" id="UP000075243"/>
    </source>
</evidence>
<dbReference type="AlphaFoldDB" id="A0A151SYL5"/>
<feature type="region of interest" description="Disordered" evidence="1">
    <location>
        <begin position="42"/>
        <end position="62"/>
    </location>
</feature>
<dbReference type="Proteomes" id="UP000075243">
    <property type="component" value="Chromosome 10"/>
</dbReference>
<gene>
    <name evidence="2" type="ORF">KK1_015326</name>
</gene>
<dbReference type="Gramene" id="C.cajan_14893.t">
    <property type="protein sequence ID" value="C.cajan_14893.t.cds1"/>
    <property type="gene ID" value="C.cajan_14893"/>
</dbReference>
<reference evidence="2 3" key="1">
    <citation type="journal article" date="2012" name="Nat. Biotechnol.">
        <title>Draft genome sequence of pigeonpea (Cajanus cajan), an orphan legume crop of resource-poor farmers.</title>
        <authorList>
            <person name="Varshney R.K."/>
            <person name="Chen W."/>
            <person name="Li Y."/>
            <person name="Bharti A.K."/>
            <person name="Saxena R.K."/>
            <person name="Schlueter J.A."/>
            <person name="Donoghue M.T."/>
            <person name="Azam S."/>
            <person name="Fan G."/>
            <person name="Whaley A.M."/>
            <person name="Farmer A.D."/>
            <person name="Sheridan J."/>
            <person name="Iwata A."/>
            <person name="Tuteja R."/>
            <person name="Penmetsa R.V."/>
            <person name="Wu W."/>
            <person name="Upadhyaya H.D."/>
            <person name="Yang S.P."/>
            <person name="Shah T."/>
            <person name="Saxena K.B."/>
            <person name="Michael T."/>
            <person name="McCombie W.R."/>
            <person name="Yang B."/>
            <person name="Zhang G."/>
            <person name="Yang H."/>
            <person name="Wang J."/>
            <person name="Spillane C."/>
            <person name="Cook D.R."/>
            <person name="May G.D."/>
            <person name="Xu X."/>
            <person name="Jackson S.A."/>
        </authorList>
    </citation>
    <scope>NUCLEOTIDE SEQUENCE [LARGE SCALE GENOMIC DNA]</scope>
    <source>
        <strain evidence="3">cv. Asha</strain>
    </source>
</reference>
<protein>
    <submittedName>
        <fullName evidence="2">Uncharacterized protein</fullName>
    </submittedName>
</protein>
<dbReference type="EMBL" id="CM003612">
    <property type="protein sequence ID" value="KYP59885.1"/>
    <property type="molecule type" value="Genomic_DNA"/>
</dbReference>
<keyword evidence="3" id="KW-1185">Reference proteome</keyword>
<name>A0A151SYL5_CAJCA</name>
<evidence type="ECO:0000313" key="2">
    <source>
        <dbReference type="EMBL" id="KYP59885.1"/>
    </source>
</evidence>
<organism evidence="2 3">
    <name type="scientific">Cajanus cajan</name>
    <name type="common">Pigeon pea</name>
    <name type="synonym">Cajanus indicus</name>
    <dbReference type="NCBI Taxonomy" id="3821"/>
    <lineage>
        <taxon>Eukaryota</taxon>
        <taxon>Viridiplantae</taxon>
        <taxon>Streptophyta</taxon>
        <taxon>Embryophyta</taxon>
        <taxon>Tracheophyta</taxon>
        <taxon>Spermatophyta</taxon>
        <taxon>Magnoliopsida</taxon>
        <taxon>eudicotyledons</taxon>
        <taxon>Gunneridae</taxon>
        <taxon>Pentapetalae</taxon>
        <taxon>rosids</taxon>
        <taxon>fabids</taxon>
        <taxon>Fabales</taxon>
        <taxon>Fabaceae</taxon>
        <taxon>Papilionoideae</taxon>
        <taxon>50 kb inversion clade</taxon>
        <taxon>NPAAA clade</taxon>
        <taxon>indigoferoid/millettioid clade</taxon>
        <taxon>Phaseoleae</taxon>
        <taxon>Cajanus</taxon>
    </lineage>
</organism>
<proteinExistence type="predicted"/>
<evidence type="ECO:0000256" key="1">
    <source>
        <dbReference type="SAM" id="MobiDB-lite"/>
    </source>
</evidence>
<sequence length="62" mass="7056">MQFWCYVLPLVNKIGGSFLQCSLNIEHCNNWWNSNQTDLPCKNDSKASSTTSSYGPKNIFSH</sequence>
<accession>A0A151SYL5</accession>